<dbReference type="SMART" id="SM00028">
    <property type="entry name" value="TPR"/>
    <property type="match status" value="3"/>
</dbReference>
<keyword evidence="1" id="KW-0677">Repeat</keyword>
<dbReference type="InterPro" id="IPR052346">
    <property type="entry name" value="O-mannosyl-transferase_TMTC"/>
</dbReference>
<feature type="transmembrane region" description="Helical" evidence="4">
    <location>
        <begin position="109"/>
        <end position="132"/>
    </location>
</feature>
<dbReference type="SUPFAM" id="SSF48452">
    <property type="entry name" value="TPR-like"/>
    <property type="match status" value="1"/>
</dbReference>
<dbReference type="InterPro" id="IPR011717">
    <property type="entry name" value="TPR-4"/>
</dbReference>
<organism evidence="5 6">
    <name type="scientific">Chloracidobacterium sp. N</name>
    <dbReference type="NCBI Taxonomy" id="2821540"/>
    <lineage>
        <taxon>Bacteria</taxon>
        <taxon>Pseudomonadati</taxon>
        <taxon>Acidobacteriota</taxon>
        <taxon>Terriglobia</taxon>
        <taxon>Terriglobales</taxon>
        <taxon>Acidobacteriaceae</taxon>
        <taxon>Chloracidobacterium</taxon>
        <taxon>Chloracidobacterium aggregatum</taxon>
    </lineage>
</organism>
<sequence length="629" mass="70296">MVNIQKFAAYRHWPWLLAVGLAGLVYANTLGNGFTYDDTPIIVNNPTIRSLADVPRLFLAGYWDHQQDGGNNYRPLLVTTLAVDYALWGLRPVGYHLTNLILHAANTVWVWWLLRCYHAAPWLALLAALVFAVHPVHTEAVANVVGRAELLGMCFGGLMWWGWVQARWDTERAGWWRALAAAGYLAAMLSKENMVVLPAALWLAEVLRARHRLWRAGWPAWWATTRPFFWLVIPWLPYAGLRLVSQQGFQPTGALSGNPMYAQTLWERLVTMAGVSLEWYRLVFLGFPLKPWYDAHNLALTPVWSWRTGLGGLVTLGLVVGAVAAVRRFPLLTFAVGFWFITLALVSNIIAPLWTPLGERWLYVPSVAYAIAVAWVLVRLGGMTSQQPAAAWRVGVSVGMALVLFIGYAYGTSRRNLDWQSDWRLFTRFLETDPQHPLPYTSLAHAWQTTDPAQARAYYEQALARVPNFFLALLGLAQLDLREGRIEAAHARLGQMVAAKPPEVVPTDADWGLVHALYARTLALQGDTAHALEQIAEARRYGPRDAPTLTSCAIAYVNLGQPAEAESLLREALDLGVDTPTIRFNLGAVLLRQGRTDEAERHFEAALRLDPDFAPARLALDRLRPADTP</sequence>
<keyword evidence="2 3" id="KW-0802">TPR repeat</keyword>
<dbReference type="InterPro" id="IPR019734">
    <property type="entry name" value="TPR_rpt"/>
</dbReference>
<feature type="transmembrane region" description="Helical" evidence="4">
    <location>
        <begin position="144"/>
        <end position="163"/>
    </location>
</feature>
<evidence type="ECO:0000256" key="1">
    <source>
        <dbReference type="ARBA" id="ARBA00022737"/>
    </source>
</evidence>
<feature type="transmembrane region" description="Helical" evidence="4">
    <location>
        <begin position="304"/>
        <end position="324"/>
    </location>
</feature>
<feature type="repeat" description="TPR" evidence="3">
    <location>
        <begin position="580"/>
        <end position="613"/>
    </location>
</feature>
<accession>A0ABX8AZR8</accession>
<keyword evidence="4" id="KW-0812">Transmembrane</keyword>
<feature type="transmembrane region" description="Helical" evidence="4">
    <location>
        <begin position="175"/>
        <end position="204"/>
    </location>
</feature>
<reference evidence="5 6" key="1">
    <citation type="submission" date="2021-03" db="EMBL/GenBank/DDBJ databases">
        <title>Genomic and phenotypic characterization of Chloracidobacterium isolates provides evidence for multiple species.</title>
        <authorList>
            <person name="Saini M.K."/>
            <person name="Costas A.M.G."/>
            <person name="Tank M."/>
            <person name="Bryant D.A."/>
        </authorList>
    </citation>
    <scope>NUCLEOTIDE SEQUENCE [LARGE SCALE GENOMIC DNA]</scope>
    <source>
        <strain evidence="5 6">N</strain>
    </source>
</reference>
<feature type="transmembrane region" description="Helical" evidence="4">
    <location>
        <begin position="360"/>
        <end position="378"/>
    </location>
</feature>
<dbReference type="Proteomes" id="UP000677668">
    <property type="component" value="Chromosome 1"/>
</dbReference>
<gene>
    <name evidence="5" type="ORF">J8C05_10185</name>
</gene>
<dbReference type="PROSITE" id="PS50293">
    <property type="entry name" value="TPR_REGION"/>
    <property type="match status" value="1"/>
</dbReference>
<evidence type="ECO:0000313" key="6">
    <source>
        <dbReference type="Proteomes" id="UP000677668"/>
    </source>
</evidence>
<keyword evidence="4" id="KW-1133">Transmembrane helix</keyword>
<dbReference type="EMBL" id="CP072642">
    <property type="protein sequence ID" value="QUV93723.1"/>
    <property type="molecule type" value="Genomic_DNA"/>
</dbReference>
<protein>
    <submittedName>
        <fullName evidence="5">Tetratricopeptide repeat protein</fullName>
    </submittedName>
</protein>
<feature type="transmembrane region" description="Helical" evidence="4">
    <location>
        <begin position="390"/>
        <end position="411"/>
    </location>
</feature>
<dbReference type="PANTHER" id="PTHR44227">
    <property type="match status" value="1"/>
</dbReference>
<keyword evidence="6" id="KW-1185">Reference proteome</keyword>
<evidence type="ECO:0000313" key="5">
    <source>
        <dbReference type="EMBL" id="QUV93723.1"/>
    </source>
</evidence>
<dbReference type="PROSITE" id="PS50005">
    <property type="entry name" value="TPR"/>
    <property type="match status" value="1"/>
</dbReference>
<dbReference type="Gene3D" id="1.25.40.10">
    <property type="entry name" value="Tetratricopeptide repeat domain"/>
    <property type="match status" value="1"/>
</dbReference>
<proteinExistence type="predicted"/>
<dbReference type="Pfam" id="PF14559">
    <property type="entry name" value="TPR_19"/>
    <property type="match status" value="1"/>
</dbReference>
<keyword evidence="4" id="KW-0472">Membrane</keyword>
<evidence type="ECO:0000256" key="3">
    <source>
        <dbReference type="PROSITE-ProRule" id="PRU00339"/>
    </source>
</evidence>
<evidence type="ECO:0000256" key="2">
    <source>
        <dbReference type="ARBA" id="ARBA00022803"/>
    </source>
</evidence>
<dbReference type="RefSeq" id="WP_211422075.1">
    <property type="nucleotide sequence ID" value="NZ_CP072642.1"/>
</dbReference>
<dbReference type="Pfam" id="PF07721">
    <property type="entry name" value="TPR_4"/>
    <property type="match status" value="1"/>
</dbReference>
<dbReference type="PANTHER" id="PTHR44227:SF3">
    <property type="entry name" value="PROTEIN O-MANNOSYL-TRANSFERASE TMTC4"/>
    <property type="match status" value="1"/>
</dbReference>
<dbReference type="Pfam" id="PF13432">
    <property type="entry name" value="TPR_16"/>
    <property type="match status" value="1"/>
</dbReference>
<evidence type="ECO:0000256" key="4">
    <source>
        <dbReference type="SAM" id="Phobius"/>
    </source>
</evidence>
<dbReference type="InterPro" id="IPR011990">
    <property type="entry name" value="TPR-like_helical_dom_sf"/>
</dbReference>
<feature type="transmembrane region" description="Helical" evidence="4">
    <location>
        <begin position="216"/>
        <end position="236"/>
    </location>
</feature>
<name>A0ABX8AZR8_9BACT</name>
<feature type="transmembrane region" description="Helical" evidence="4">
    <location>
        <begin position="331"/>
        <end position="354"/>
    </location>
</feature>